<reference evidence="1" key="2">
    <citation type="submission" date="2024-08" db="EMBL/GenBank/DDBJ databases">
        <title>Characterization of Pseudomonas aeruginosa phages for therapeutic use.</title>
        <authorList>
            <person name="Nour El-Din H."/>
        </authorList>
    </citation>
    <scope>NUCLEOTIDE SEQUENCE</scope>
</reference>
<sequence>MSQVQLPKVLWLLVRLLHPSMMILPLVRFGSSCISKLRPVLSLQVWKQWKTLWIYKEKYMATYVETEAAGPGGRAYVVDVPQVFRRNKDGDLIEITADAGRVNTNIVTATEFLPDYYAVKENAALVVENVTASYPDHPSEAVVPSVLVNTLIGAPGETSGGNVDPGHVIGLFSETMVEAPCGTAFGSEFRVDPRRFHLGTYVAIKHVIGPDDQNGGTVGDYIIEQFDDMRGTVQNIGSLQQNYLDPRLVTTHLGGNVVNTAQLNGNITLTRQNSGQHFMSVSATDITVTLGPDVAPGCVFHFVQGAAGKIKFAVSPDKAWYAKGNQTETDAQFGECTIRVYPFGGTVGSFKSGL</sequence>
<proteinExistence type="predicted"/>
<reference evidence="1" key="1">
    <citation type="submission" date="2024-06" db="EMBL/GenBank/DDBJ databases">
        <authorList>
            <person name="Peters D.L."/>
        </authorList>
    </citation>
    <scope>NUCLEOTIDE SEQUENCE</scope>
</reference>
<accession>A0AB39AHQ5</accession>
<organism evidence="1">
    <name type="scientific">Pseudomonas phage vB_PaeP_HTN1</name>
    <dbReference type="NCBI Taxonomy" id="3236646"/>
    <lineage>
        <taxon>Viruses</taxon>
    </lineage>
</organism>
<evidence type="ECO:0000313" key="1">
    <source>
        <dbReference type="EMBL" id="XDG30299.1"/>
    </source>
</evidence>
<gene>
    <name evidence="1" type="ORF">ABKQ52_23</name>
</gene>
<protein>
    <submittedName>
        <fullName evidence="1">Uncharacterized protein</fullName>
    </submittedName>
</protein>
<name>A0AB39AHQ5_9VIRU</name>
<dbReference type="EMBL" id="PP916318">
    <property type="protein sequence ID" value="XDG30299.1"/>
    <property type="molecule type" value="Genomic_DNA"/>
</dbReference>